<protein>
    <recommendedName>
        <fullName evidence="4">V-type ATP synthase subunit E</fullName>
    </recommendedName>
</protein>
<proteinExistence type="predicted"/>
<dbReference type="RefSeq" id="WP_282592076.1">
    <property type="nucleotide sequence ID" value="NZ_JAPAAF010000017.1"/>
</dbReference>
<evidence type="ECO:0000313" key="2">
    <source>
        <dbReference type="EMBL" id="MCW0483475.1"/>
    </source>
</evidence>
<evidence type="ECO:0008006" key="4">
    <source>
        <dbReference type="Google" id="ProtNLM"/>
    </source>
</evidence>
<organism evidence="2 3">
    <name type="scientific">Gaoshiqia sediminis</name>
    <dbReference type="NCBI Taxonomy" id="2986998"/>
    <lineage>
        <taxon>Bacteria</taxon>
        <taxon>Pseudomonadati</taxon>
        <taxon>Bacteroidota</taxon>
        <taxon>Bacteroidia</taxon>
        <taxon>Marinilabiliales</taxon>
        <taxon>Prolixibacteraceae</taxon>
        <taxon>Gaoshiqia</taxon>
    </lineage>
</organism>
<comment type="caution">
    <text evidence="2">The sequence shown here is derived from an EMBL/GenBank/DDBJ whole genome shotgun (WGS) entry which is preliminary data.</text>
</comment>
<dbReference type="Proteomes" id="UP001163821">
    <property type="component" value="Unassembled WGS sequence"/>
</dbReference>
<keyword evidence="1" id="KW-0175">Coiled coil</keyword>
<evidence type="ECO:0000256" key="1">
    <source>
        <dbReference type="SAM" id="Coils"/>
    </source>
</evidence>
<dbReference type="EMBL" id="JAPAAF010000017">
    <property type="protein sequence ID" value="MCW0483475.1"/>
    <property type="molecule type" value="Genomic_DNA"/>
</dbReference>
<keyword evidence="3" id="KW-1185">Reference proteome</keyword>
<sequence>MNTKIKELTENIYNEGVAKARAEADKILAEARAEAEKTTTEANEKATAMLSEAKSESEKIYTSLKAELQAISDQVIEITKQNVTNLVTAHSSAKIAKEITSDPKFIKDLVLEIARTWSEADGQEHHLDILVPETMYSKLEPLFKAAASEVMGAKLVIKPVAELKQGFQLVKDSDSFKISFTDEEFKTFFMSLMKPKVKDFLFNTEK</sequence>
<reference evidence="2" key="1">
    <citation type="submission" date="2022-10" db="EMBL/GenBank/DDBJ databases">
        <title>Gaoshiqiia sediminis gen. nov., sp. nov., isolated from coastal sediment.</title>
        <authorList>
            <person name="Yu W.X."/>
            <person name="Mu D.S."/>
            <person name="Du J.Z."/>
            <person name="Liang Y.Q."/>
        </authorList>
    </citation>
    <scope>NUCLEOTIDE SEQUENCE</scope>
    <source>
        <strain evidence="2">A06</strain>
    </source>
</reference>
<gene>
    <name evidence="2" type="ORF">N2K84_12090</name>
</gene>
<accession>A0AA41YC32</accession>
<feature type="coiled-coil region" evidence="1">
    <location>
        <begin position="17"/>
        <end position="48"/>
    </location>
</feature>
<name>A0AA41YC32_9BACT</name>
<dbReference type="Gene3D" id="1.20.5.620">
    <property type="entry name" value="F1F0 ATP synthase subunit B, membrane domain"/>
    <property type="match status" value="1"/>
</dbReference>
<dbReference type="AlphaFoldDB" id="A0AA41YC32"/>
<evidence type="ECO:0000313" key="3">
    <source>
        <dbReference type="Proteomes" id="UP001163821"/>
    </source>
</evidence>